<dbReference type="InterPro" id="IPR013825">
    <property type="entry name" value="Topo_IA_cen_sub2"/>
</dbReference>
<feature type="active site" description="O-(5'-phospho-DNA)-tyrosine intermediate" evidence="8">
    <location>
        <position position="283"/>
    </location>
</feature>
<keyword evidence="7 8" id="KW-0413">Isomerase</keyword>
<dbReference type="Proteomes" id="UP000002043">
    <property type="component" value="Chromosome"/>
</dbReference>
<dbReference type="SMART" id="SM00493">
    <property type="entry name" value="TOPRIM"/>
    <property type="match status" value="1"/>
</dbReference>
<organism evidence="11 12">
    <name type="scientific">Thermocrinis albus (strain DSM 14484 / JCM 11386 / HI 11/12)</name>
    <dbReference type="NCBI Taxonomy" id="638303"/>
    <lineage>
        <taxon>Bacteria</taxon>
        <taxon>Pseudomonadati</taxon>
        <taxon>Aquificota</taxon>
        <taxon>Aquificia</taxon>
        <taxon>Aquificales</taxon>
        <taxon>Aquificaceae</taxon>
        <taxon>Thermocrinis</taxon>
    </lineage>
</organism>
<dbReference type="Gene3D" id="3.40.50.140">
    <property type="match status" value="1"/>
</dbReference>
<dbReference type="GO" id="GO:0006265">
    <property type="term" value="P:DNA topological change"/>
    <property type="evidence" value="ECO:0007669"/>
    <property type="project" value="UniProtKB-UniRule"/>
</dbReference>
<keyword evidence="6 8" id="KW-0238">DNA-binding</keyword>
<evidence type="ECO:0000256" key="3">
    <source>
        <dbReference type="ARBA" id="ARBA00022723"/>
    </source>
</evidence>
<dbReference type="SUPFAM" id="SSF56712">
    <property type="entry name" value="Prokaryotic type I DNA topoisomerase"/>
    <property type="match status" value="1"/>
</dbReference>
<feature type="site" description="Interaction with DNA" evidence="8">
    <location>
        <position position="154"/>
    </location>
</feature>
<dbReference type="eggNOG" id="COG0550">
    <property type="taxonomic scope" value="Bacteria"/>
</dbReference>
<dbReference type="InterPro" id="IPR023406">
    <property type="entry name" value="Topo_IA_AS"/>
</dbReference>
<dbReference type="InterPro" id="IPR003602">
    <property type="entry name" value="Topo_IA_DNA-bd_dom"/>
</dbReference>
<evidence type="ECO:0000256" key="2">
    <source>
        <dbReference type="ARBA" id="ARBA00009446"/>
    </source>
</evidence>
<dbReference type="HAMAP" id="MF_00952">
    <property type="entry name" value="Topoisom_1_prok"/>
    <property type="match status" value="1"/>
</dbReference>
<dbReference type="KEGG" id="tal:Thal_1228"/>
<dbReference type="Pfam" id="PF01751">
    <property type="entry name" value="Toprim"/>
    <property type="match status" value="1"/>
</dbReference>
<dbReference type="PRINTS" id="PR00417">
    <property type="entry name" value="PRTPISMRASEI"/>
</dbReference>
<feature type="site" description="Interaction with DNA" evidence="8">
    <location>
        <position position="138"/>
    </location>
</feature>
<evidence type="ECO:0000256" key="7">
    <source>
        <dbReference type="ARBA" id="ARBA00023235"/>
    </source>
</evidence>
<feature type="site" description="Interaction with DNA" evidence="8">
    <location>
        <position position="147"/>
    </location>
</feature>
<dbReference type="AlphaFoldDB" id="D3SM80"/>
<dbReference type="SMART" id="SM00437">
    <property type="entry name" value="TOP1Ac"/>
    <property type="match status" value="1"/>
</dbReference>
<dbReference type="PROSITE" id="PS00396">
    <property type="entry name" value="TOPO_IA_1"/>
    <property type="match status" value="1"/>
</dbReference>
<evidence type="ECO:0000256" key="1">
    <source>
        <dbReference type="ARBA" id="ARBA00000213"/>
    </source>
</evidence>
<dbReference type="RefSeq" id="WP_012992266.1">
    <property type="nucleotide sequence ID" value="NC_013894.1"/>
</dbReference>
<dbReference type="InterPro" id="IPR013824">
    <property type="entry name" value="Topo_IA_cen_sub1"/>
</dbReference>
<evidence type="ECO:0000313" key="11">
    <source>
        <dbReference type="EMBL" id="ADC89860.1"/>
    </source>
</evidence>
<dbReference type="EC" id="5.6.2.1" evidence="8"/>
<dbReference type="InterPro" id="IPR013497">
    <property type="entry name" value="Topo_IA_cen"/>
</dbReference>
<gene>
    <name evidence="8" type="primary">topA</name>
    <name evidence="11" type="ordered locus">Thal_1228</name>
</gene>
<dbReference type="InterPro" id="IPR006171">
    <property type="entry name" value="TOPRIM_dom"/>
</dbReference>
<dbReference type="InterPro" id="IPR003601">
    <property type="entry name" value="Topo_IA_2"/>
</dbReference>
<dbReference type="Gene3D" id="1.10.290.10">
    <property type="entry name" value="Topoisomerase I, domain 4"/>
    <property type="match status" value="1"/>
</dbReference>
<keyword evidence="5 8" id="KW-0799">Topoisomerase</keyword>
<dbReference type="CDD" id="cd00186">
    <property type="entry name" value="TOP1Ac"/>
    <property type="match status" value="1"/>
</dbReference>
<reference evidence="12" key="1">
    <citation type="journal article" date="2010" name="Stand. Genomic Sci.">
        <title>Complete genome sequence of Thermocrinis albus type strain (HI 11/12T).</title>
        <authorList>
            <person name="Wirth R."/>
            <person name="Sikorski J."/>
            <person name="Brambilla E."/>
            <person name="Misra M."/>
            <person name="Lapidus A."/>
            <person name="Copeland A."/>
            <person name="Nolan M."/>
            <person name="Lucas S."/>
            <person name="Chen F."/>
            <person name="Tice H."/>
            <person name="Cheng J.F."/>
            <person name="Han C."/>
            <person name="Detter J.C."/>
            <person name="Tapia R."/>
            <person name="Bruce D."/>
            <person name="Goodwin L."/>
            <person name="Pitluck S."/>
            <person name="Pati A."/>
            <person name="Anderson I."/>
            <person name="Ivanova N."/>
            <person name="Mavromatis K."/>
            <person name="Mikhailova N."/>
            <person name="Chen A."/>
            <person name="Palaniappan K."/>
            <person name="Bilek Y."/>
            <person name="Hader T."/>
            <person name="Land M."/>
            <person name="Hauser L."/>
            <person name="Chang Y.J."/>
            <person name="Jeffries C.D."/>
            <person name="Tindall B.J."/>
            <person name="Rohde M."/>
            <person name="Goker M."/>
            <person name="Bristow J."/>
            <person name="Eisen J.A."/>
            <person name="Markowitz V."/>
            <person name="Hugenholtz P."/>
            <person name="Kyrpides N.C."/>
            <person name="Klenk H.P."/>
        </authorList>
    </citation>
    <scope>NUCLEOTIDE SEQUENCE [LARGE SCALE GENOMIC DNA]</scope>
    <source>
        <strain evidence="12">DSM 14484 / JCM 11386 / HI 11/12</strain>
    </source>
</reference>
<accession>D3SM80</accession>
<dbReference type="PROSITE" id="PS52039">
    <property type="entry name" value="TOPO_IA_2"/>
    <property type="match status" value="1"/>
</dbReference>
<dbReference type="GO" id="GO:0003677">
    <property type="term" value="F:DNA binding"/>
    <property type="evidence" value="ECO:0007669"/>
    <property type="project" value="UniProtKB-KW"/>
</dbReference>
<feature type="domain" description="Topo IA-type catalytic" evidence="10">
    <location>
        <begin position="128"/>
        <end position="534"/>
    </location>
</feature>
<dbReference type="SMART" id="SM00436">
    <property type="entry name" value="TOP1Bc"/>
    <property type="match status" value="1"/>
</dbReference>
<evidence type="ECO:0000256" key="5">
    <source>
        <dbReference type="ARBA" id="ARBA00023029"/>
    </source>
</evidence>
<dbReference type="Gene3D" id="1.10.460.10">
    <property type="entry name" value="Topoisomerase I, domain 2"/>
    <property type="match status" value="1"/>
</dbReference>
<feature type="region of interest" description="Interaction with DNA" evidence="8">
    <location>
        <begin position="163"/>
        <end position="168"/>
    </location>
</feature>
<evidence type="ECO:0000313" key="12">
    <source>
        <dbReference type="Proteomes" id="UP000002043"/>
    </source>
</evidence>
<feature type="site" description="Interaction with DNA" evidence="8">
    <location>
        <position position="32"/>
    </location>
</feature>
<dbReference type="HOGENOM" id="CLU_002929_4_3_0"/>
<dbReference type="EMBL" id="CP001931">
    <property type="protein sequence ID" value="ADC89860.1"/>
    <property type="molecule type" value="Genomic_DNA"/>
</dbReference>
<feature type="site" description="Interaction with DNA" evidence="8">
    <location>
        <position position="285"/>
    </location>
</feature>
<keyword evidence="4" id="KW-0460">Magnesium</keyword>
<keyword evidence="12" id="KW-1185">Reference proteome</keyword>
<keyword evidence="3" id="KW-0479">Metal-binding</keyword>
<dbReference type="InterPro" id="IPR023405">
    <property type="entry name" value="Topo_IA_core_domain"/>
</dbReference>
<dbReference type="InterPro" id="IPR005733">
    <property type="entry name" value="TopoI_bac-type"/>
</dbReference>
<evidence type="ECO:0000256" key="8">
    <source>
        <dbReference type="HAMAP-Rule" id="MF_00952"/>
    </source>
</evidence>
<comment type="catalytic activity">
    <reaction evidence="1 8">
        <text>ATP-independent breakage of single-stranded DNA, followed by passage and rejoining.</text>
        <dbReference type="EC" id="5.6.2.1"/>
    </reaction>
</comment>
<evidence type="ECO:0000259" key="10">
    <source>
        <dbReference type="PROSITE" id="PS52039"/>
    </source>
</evidence>
<dbReference type="InterPro" id="IPR034149">
    <property type="entry name" value="TOPRIM_TopoI"/>
</dbReference>
<dbReference type="InterPro" id="IPR013826">
    <property type="entry name" value="Topo_IA_cen_sub3"/>
</dbReference>
<comment type="similarity">
    <text evidence="2 8">Belongs to the type IA topoisomerase family.</text>
</comment>
<dbReference type="GO" id="GO:0003917">
    <property type="term" value="F:DNA topoisomerase type I (single strand cut, ATP-independent) activity"/>
    <property type="evidence" value="ECO:0007669"/>
    <property type="project" value="UniProtKB-UniRule"/>
</dbReference>
<dbReference type="InterPro" id="IPR000380">
    <property type="entry name" value="Topo_IA"/>
</dbReference>
<name>D3SM80_THEAH</name>
<dbReference type="CDD" id="cd03363">
    <property type="entry name" value="TOPRIM_TopoIA_TopoI"/>
    <property type="match status" value="1"/>
</dbReference>
<dbReference type="InterPro" id="IPR028612">
    <property type="entry name" value="Topoisom_1_IA"/>
</dbReference>
<evidence type="ECO:0000259" key="9">
    <source>
        <dbReference type="PROSITE" id="PS50880"/>
    </source>
</evidence>
<dbReference type="NCBIfam" id="TIGR01051">
    <property type="entry name" value="topA_bact"/>
    <property type="match status" value="1"/>
</dbReference>
<proteinExistence type="inferred from homology"/>
<evidence type="ECO:0000256" key="4">
    <source>
        <dbReference type="ARBA" id="ARBA00022842"/>
    </source>
</evidence>
<dbReference type="PANTHER" id="PTHR42785:SF1">
    <property type="entry name" value="DNA TOPOISOMERASE"/>
    <property type="match status" value="1"/>
</dbReference>
<protein>
    <recommendedName>
        <fullName evidence="8">DNA topoisomerase 1</fullName>
        <ecNumber evidence="8">5.6.2.1</ecNumber>
    </recommendedName>
    <alternativeName>
        <fullName evidence="8">DNA topoisomerase I</fullName>
    </alternativeName>
</protein>
<dbReference type="PROSITE" id="PS50880">
    <property type="entry name" value="TOPRIM"/>
    <property type="match status" value="1"/>
</dbReference>
<feature type="site" description="Interaction with DNA" evidence="8">
    <location>
        <position position="142"/>
    </location>
</feature>
<feature type="domain" description="Toprim" evidence="9">
    <location>
        <begin position="2"/>
        <end position="111"/>
    </location>
</feature>
<dbReference type="Gene3D" id="2.70.20.10">
    <property type="entry name" value="Topoisomerase I, domain 3"/>
    <property type="match status" value="1"/>
</dbReference>
<feature type="site" description="Interaction with DNA" evidence="8">
    <location>
        <position position="465"/>
    </location>
</feature>
<dbReference type="GO" id="GO:0046872">
    <property type="term" value="F:metal ion binding"/>
    <property type="evidence" value="ECO:0007669"/>
    <property type="project" value="UniProtKB-KW"/>
</dbReference>
<sequence length="539" mass="62731">MMRLFLVESPTKAKTIQKYLGKDWKVLASMGHIKDLPEDELGVDLKTLEPRYVFVRGKRKVWDQIKRTAQKCESIYIGTDPDREGEAIAYFLWNLLKPLGKKLYRVRFYEVSKEAITLSVQKPEDSPNMNLVRAQMARRVLDRLIGYLLSPKLWVYLKNNRLSVGRVQSPALRLIVERERQIRQFKKKKFYYIKAVFEKNGHTFHLIWDYRFEKPENAKPYLEKLKSVPFEVERVVRGKVKKEPPKPFHTANLQAVASQKLGVGVDKVQKLAQKLYEEGFITYPRTDSLRMDEKKAQEFMNYIKKTLGEEYVGTLRKFKEKPTSQGAHECIRPVSLDRSPTGGVEEKLFTLIMKRTLASLASPALLEKTDVVVVPLCEPRMEFKGQWQRILFDGWLRIEEEELDLQEPPPLSEGEILLPKKVTLEERRTEPPPRYTEATLVKTLEKLGIGRPSTYAQIVKTLKDRGYVTEEKGVLKPTPLGEQVLDFLEKYYPRLVDYKFTAYMEEELDSVEEGKDWKTAVRYLFRAVAPEEELPSSTS</sequence>
<evidence type="ECO:0000256" key="6">
    <source>
        <dbReference type="ARBA" id="ARBA00023125"/>
    </source>
</evidence>
<comment type="function">
    <text evidence="8">Releases the supercoiling and torsional tension of DNA, which is introduced during the DNA replication and transcription, by transiently cleaving and rejoining one strand of the DNA duplex. Introduces a single-strand break via transesterification at a target site in duplex DNA. The scissile phosphodiester is attacked by the catalytic tyrosine of the enzyme, resulting in the formation of a DNA-(5'-phosphotyrosyl)-enzyme intermediate and the expulsion of a 3'-OH DNA strand. The free DNA strand then undergoes passage around the unbroken strand, thus removing DNA supercoils. Finally, in the religation step, the DNA 3'-OH attacks the covalent intermediate to expel the active-site tyrosine and restore the DNA phosphodiester backbone.</text>
</comment>
<dbReference type="PANTHER" id="PTHR42785">
    <property type="entry name" value="DNA TOPOISOMERASE, TYPE IA, CORE"/>
    <property type="match status" value="1"/>
</dbReference>
<comment type="subunit">
    <text evidence="8">Monomer.</text>
</comment>
<dbReference type="STRING" id="638303.Thal_1228"/>
<feature type="site" description="Interaction with DNA" evidence="8">
    <location>
        <position position="139"/>
    </location>
</feature>
<dbReference type="Pfam" id="PF01131">
    <property type="entry name" value="Topoisom_bac"/>
    <property type="match status" value="1"/>
</dbReference>